<dbReference type="Gene3D" id="3.40.50.10810">
    <property type="entry name" value="Tandem AAA-ATPase domain"/>
    <property type="match status" value="1"/>
</dbReference>
<dbReference type="GO" id="GO:0043596">
    <property type="term" value="C:nuclear replication fork"/>
    <property type="evidence" value="ECO:0007669"/>
    <property type="project" value="TreeGrafter"/>
</dbReference>
<evidence type="ECO:0000259" key="2">
    <source>
        <dbReference type="Pfam" id="PF00176"/>
    </source>
</evidence>
<dbReference type="OrthoDB" id="309679at2759"/>
<dbReference type="GO" id="GO:0031297">
    <property type="term" value="P:replication fork processing"/>
    <property type="evidence" value="ECO:0007669"/>
    <property type="project" value="TreeGrafter"/>
</dbReference>
<dbReference type="GO" id="GO:0016787">
    <property type="term" value="F:hydrolase activity"/>
    <property type="evidence" value="ECO:0007669"/>
    <property type="project" value="UniProtKB-KW"/>
</dbReference>
<dbReference type="PANTHER" id="PTHR45766">
    <property type="entry name" value="DNA ANNEALING HELICASE AND ENDONUCLEASE ZRANB3 FAMILY MEMBER"/>
    <property type="match status" value="1"/>
</dbReference>
<dbReference type="InterPro" id="IPR027417">
    <property type="entry name" value="P-loop_NTPase"/>
</dbReference>
<dbReference type="AlphaFoldDB" id="A0A8J8P267"/>
<keyword evidence="4" id="KW-1185">Reference proteome</keyword>
<dbReference type="InterPro" id="IPR038718">
    <property type="entry name" value="SNF2-like_sf"/>
</dbReference>
<protein>
    <recommendedName>
        <fullName evidence="2">SNF2 N-terminal domain-containing protein</fullName>
    </recommendedName>
</protein>
<evidence type="ECO:0000313" key="4">
    <source>
        <dbReference type="Proteomes" id="UP000785679"/>
    </source>
</evidence>
<accession>A0A8J8P267</accession>
<comment type="caution">
    <text evidence="3">The sequence shown here is derived from an EMBL/GenBank/DDBJ whole genome shotgun (WGS) entry which is preliminary data.</text>
</comment>
<name>A0A8J8P267_HALGN</name>
<gene>
    <name evidence="3" type="ORF">FGO68_gene14682</name>
</gene>
<evidence type="ECO:0000313" key="3">
    <source>
        <dbReference type="EMBL" id="TNV84734.1"/>
    </source>
</evidence>
<sequence>MQSRNLQKDMDVSYQTIHWQERFQLIHQGLGKKLVAIALSIIYKPEWPLLIICPFVLRHAWQEEFVRWIPNIKLEYIQVFGSSTAETLNPAAKIYIISYQLITHEVVLKRFEERGFKLAIVDQASYLKCHDSDWSQALLPFLFALRRVIMLAGSNFQENPLEIYNLLKVIRPDYMPDFLKFCMRYADPLKRPDGVEFIGRSFSHELSQLFRKRFALRRTRDDENIEVESFTRQKIEISGVQGIVKGVLQEINEGPFAQYEEAHPG</sequence>
<keyword evidence="1" id="KW-0378">Hydrolase</keyword>
<dbReference type="EMBL" id="RRYP01002469">
    <property type="protein sequence ID" value="TNV84734.1"/>
    <property type="molecule type" value="Genomic_DNA"/>
</dbReference>
<evidence type="ECO:0000256" key="1">
    <source>
        <dbReference type="ARBA" id="ARBA00022801"/>
    </source>
</evidence>
<feature type="domain" description="SNF2 N-terminal" evidence="2">
    <location>
        <begin position="29"/>
        <end position="223"/>
    </location>
</feature>
<dbReference type="SUPFAM" id="SSF52540">
    <property type="entry name" value="P-loop containing nucleoside triphosphate hydrolases"/>
    <property type="match status" value="1"/>
</dbReference>
<dbReference type="PANTHER" id="PTHR45766:SF6">
    <property type="entry name" value="SWI_SNF-RELATED MATRIX-ASSOCIATED ACTIN-DEPENDENT REGULATOR OF CHROMATIN SUBFAMILY A-LIKE PROTEIN 1"/>
    <property type="match status" value="1"/>
</dbReference>
<dbReference type="Pfam" id="PF00176">
    <property type="entry name" value="SNF2-rel_dom"/>
    <property type="match status" value="1"/>
</dbReference>
<reference evidence="3" key="1">
    <citation type="submission" date="2019-06" db="EMBL/GenBank/DDBJ databases">
        <authorList>
            <person name="Zheng W."/>
        </authorList>
    </citation>
    <scope>NUCLEOTIDE SEQUENCE</scope>
    <source>
        <strain evidence="3">QDHG01</strain>
    </source>
</reference>
<dbReference type="GO" id="GO:0006281">
    <property type="term" value="P:DNA repair"/>
    <property type="evidence" value="ECO:0007669"/>
    <property type="project" value="TreeGrafter"/>
</dbReference>
<dbReference type="InterPro" id="IPR000330">
    <property type="entry name" value="SNF2_N"/>
</dbReference>
<dbReference type="GO" id="GO:0005524">
    <property type="term" value="F:ATP binding"/>
    <property type="evidence" value="ECO:0007669"/>
    <property type="project" value="InterPro"/>
</dbReference>
<dbReference type="Proteomes" id="UP000785679">
    <property type="component" value="Unassembled WGS sequence"/>
</dbReference>
<organism evidence="3 4">
    <name type="scientific">Halteria grandinella</name>
    <dbReference type="NCBI Taxonomy" id="5974"/>
    <lineage>
        <taxon>Eukaryota</taxon>
        <taxon>Sar</taxon>
        <taxon>Alveolata</taxon>
        <taxon>Ciliophora</taxon>
        <taxon>Intramacronucleata</taxon>
        <taxon>Spirotrichea</taxon>
        <taxon>Stichotrichia</taxon>
        <taxon>Sporadotrichida</taxon>
        <taxon>Halteriidae</taxon>
        <taxon>Halteria</taxon>
    </lineage>
</organism>
<proteinExistence type="predicted"/>